<feature type="transmembrane region" description="Helical" evidence="1">
    <location>
        <begin position="6"/>
        <end position="28"/>
    </location>
</feature>
<gene>
    <name evidence="2" type="ORF">M406DRAFT_320830</name>
</gene>
<evidence type="ECO:0000313" key="3">
    <source>
        <dbReference type="Proteomes" id="UP000803844"/>
    </source>
</evidence>
<keyword evidence="1" id="KW-0812">Transmembrane</keyword>
<dbReference type="RefSeq" id="XP_040779222.1">
    <property type="nucleotide sequence ID" value="XM_040919437.1"/>
</dbReference>
<dbReference type="Proteomes" id="UP000803844">
    <property type="component" value="Unassembled WGS sequence"/>
</dbReference>
<keyword evidence="3" id="KW-1185">Reference proteome</keyword>
<name>A0A9P5CSF2_CRYP1</name>
<evidence type="ECO:0000313" key="2">
    <source>
        <dbReference type="EMBL" id="KAF3768261.1"/>
    </source>
</evidence>
<comment type="caution">
    <text evidence="2">The sequence shown here is derived from an EMBL/GenBank/DDBJ whole genome shotgun (WGS) entry which is preliminary data.</text>
</comment>
<protein>
    <submittedName>
        <fullName evidence="2">Uncharacterized protein</fullName>
    </submittedName>
</protein>
<keyword evidence="1" id="KW-1133">Transmembrane helix</keyword>
<sequence length="56" mass="6313">MLDRPFPWARIVCHLNSCLVGVIVAALWEHRYDAARLQTLQAASVSPYSLGKFFPP</sequence>
<reference evidence="2" key="1">
    <citation type="journal article" date="2020" name="Phytopathology">
        <title>Genome sequence of the chestnut blight fungus Cryphonectria parasitica EP155: A fundamental resource for an archetypical invasive plant pathogen.</title>
        <authorList>
            <person name="Crouch J.A."/>
            <person name="Dawe A."/>
            <person name="Aerts A."/>
            <person name="Barry K."/>
            <person name="Churchill A.C.L."/>
            <person name="Grimwood J."/>
            <person name="Hillman B."/>
            <person name="Milgroom M.G."/>
            <person name="Pangilinan J."/>
            <person name="Smith M."/>
            <person name="Salamov A."/>
            <person name="Schmutz J."/>
            <person name="Yadav J."/>
            <person name="Grigoriev I.V."/>
            <person name="Nuss D."/>
        </authorList>
    </citation>
    <scope>NUCLEOTIDE SEQUENCE</scope>
    <source>
        <strain evidence="2">EP155</strain>
    </source>
</reference>
<accession>A0A9P5CSF2</accession>
<proteinExistence type="predicted"/>
<dbReference type="AlphaFoldDB" id="A0A9P5CSF2"/>
<dbReference type="EMBL" id="MU032345">
    <property type="protein sequence ID" value="KAF3768261.1"/>
    <property type="molecule type" value="Genomic_DNA"/>
</dbReference>
<organism evidence="2 3">
    <name type="scientific">Cryphonectria parasitica (strain ATCC 38755 / EP155)</name>
    <dbReference type="NCBI Taxonomy" id="660469"/>
    <lineage>
        <taxon>Eukaryota</taxon>
        <taxon>Fungi</taxon>
        <taxon>Dikarya</taxon>
        <taxon>Ascomycota</taxon>
        <taxon>Pezizomycotina</taxon>
        <taxon>Sordariomycetes</taxon>
        <taxon>Sordariomycetidae</taxon>
        <taxon>Diaporthales</taxon>
        <taxon>Cryphonectriaceae</taxon>
        <taxon>Cryphonectria-Endothia species complex</taxon>
        <taxon>Cryphonectria</taxon>
    </lineage>
</organism>
<dbReference type="GeneID" id="63836566"/>
<keyword evidence="1" id="KW-0472">Membrane</keyword>
<evidence type="ECO:0000256" key="1">
    <source>
        <dbReference type="SAM" id="Phobius"/>
    </source>
</evidence>